<dbReference type="SMART" id="SM00342">
    <property type="entry name" value="HTH_ARAC"/>
    <property type="match status" value="1"/>
</dbReference>
<dbReference type="Proteomes" id="UP000537718">
    <property type="component" value="Unassembled WGS sequence"/>
</dbReference>
<dbReference type="SUPFAM" id="SSF51215">
    <property type="entry name" value="Regulatory protein AraC"/>
    <property type="match status" value="1"/>
</dbReference>
<dbReference type="PANTHER" id="PTHR43280:SF34">
    <property type="entry name" value="ARAC-FAMILY TRANSCRIPTIONAL REGULATOR"/>
    <property type="match status" value="1"/>
</dbReference>
<dbReference type="InterPro" id="IPR003313">
    <property type="entry name" value="AraC-bd"/>
</dbReference>
<dbReference type="InterPro" id="IPR009057">
    <property type="entry name" value="Homeodomain-like_sf"/>
</dbReference>
<accession>A0A7W9DNH3</accession>
<dbReference type="Pfam" id="PF02311">
    <property type="entry name" value="AraC_binding"/>
    <property type="match status" value="1"/>
</dbReference>
<dbReference type="InterPro" id="IPR018060">
    <property type="entry name" value="HTH_AraC"/>
</dbReference>
<gene>
    <name evidence="5" type="ORF">HDE69_005347</name>
</gene>
<dbReference type="GO" id="GO:0003700">
    <property type="term" value="F:DNA-binding transcription factor activity"/>
    <property type="evidence" value="ECO:0007669"/>
    <property type="project" value="InterPro"/>
</dbReference>
<name>A0A7W9DNH3_9SPHI</name>
<reference evidence="5 6" key="1">
    <citation type="submission" date="2020-08" db="EMBL/GenBank/DDBJ databases">
        <title>Genomic Encyclopedia of Type Strains, Phase IV (KMG-V): Genome sequencing to study the core and pangenomes of soil and plant-associated prokaryotes.</title>
        <authorList>
            <person name="Whitman W."/>
        </authorList>
    </citation>
    <scope>NUCLEOTIDE SEQUENCE [LARGE SCALE GENOMIC DNA]</scope>
    <source>
        <strain evidence="5 6">MP7CTX6</strain>
    </source>
</reference>
<sequence length="313" mass="37005">MLQRNVAWVRVELYFKRLVLYLYRMVTQDIRTLFEISILEKEIGMTRMDQLNYFQLIYIQQGKGSHIVNGNSYLYQSGKLFFLAPEDSHAFNVESPTRFVHIRFSEVSFFKLQAEAGQLDYCDWMKKIGYIFHNYHAKAGCLFKNEQDEVFGLTLIEGIIREHEQKEIGSLAIIRQSVSILINLIARNIIRTEPDERLERESESAVMKIIAYLQQHIYEPESLKMQVIADEFHLSVNYLGEYFKKRTGESIQEYVINYKLKLVDTRLVYSNKRVKEIAQELNFTDESHLSRIFKKYRGITPGAYRRKHKAVEI</sequence>
<dbReference type="PANTHER" id="PTHR43280">
    <property type="entry name" value="ARAC-FAMILY TRANSCRIPTIONAL REGULATOR"/>
    <property type="match status" value="1"/>
</dbReference>
<dbReference type="AlphaFoldDB" id="A0A7W9DNH3"/>
<evidence type="ECO:0000256" key="3">
    <source>
        <dbReference type="ARBA" id="ARBA00023163"/>
    </source>
</evidence>
<evidence type="ECO:0000313" key="5">
    <source>
        <dbReference type="EMBL" id="MBB5624250.1"/>
    </source>
</evidence>
<dbReference type="InterPro" id="IPR037923">
    <property type="entry name" value="HTH-like"/>
</dbReference>
<dbReference type="Gene3D" id="1.10.10.60">
    <property type="entry name" value="Homeodomain-like"/>
    <property type="match status" value="2"/>
</dbReference>
<evidence type="ECO:0000259" key="4">
    <source>
        <dbReference type="PROSITE" id="PS01124"/>
    </source>
</evidence>
<dbReference type="SUPFAM" id="SSF46689">
    <property type="entry name" value="Homeodomain-like"/>
    <property type="match status" value="2"/>
</dbReference>
<dbReference type="PROSITE" id="PS01124">
    <property type="entry name" value="HTH_ARAC_FAMILY_2"/>
    <property type="match status" value="1"/>
</dbReference>
<keyword evidence="1" id="KW-0805">Transcription regulation</keyword>
<dbReference type="GO" id="GO:0043565">
    <property type="term" value="F:sequence-specific DNA binding"/>
    <property type="evidence" value="ECO:0007669"/>
    <property type="project" value="InterPro"/>
</dbReference>
<feature type="domain" description="HTH araC/xylS-type" evidence="4">
    <location>
        <begin position="207"/>
        <end position="307"/>
    </location>
</feature>
<keyword evidence="2 5" id="KW-0238">DNA-binding</keyword>
<organism evidence="5 6">
    <name type="scientific">Pedobacter cryoconitis</name>
    <dbReference type="NCBI Taxonomy" id="188932"/>
    <lineage>
        <taxon>Bacteria</taxon>
        <taxon>Pseudomonadati</taxon>
        <taxon>Bacteroidota</taxon>
        <taxon>Sphingobacteriia</taxon>
        <taxon>Sphingobacteriales</taxon>
        <taxon>Sphingobacteriaceae</taxon>
        <taxon>Pedobacter</taxon>
    </lineage>
</organism>
<dbReference type="EMBL" id="JACHCF010000020">
    <property type="protein sequence ID" value="MBB5624250.1"/>
    <property type="molecule type" value="Genomic_DNA"/>
</dbReference>
<comment type="caution">
    <text evidence="5">The sequence shown here is derived from an EMBL/GenBank/DDBJ whole genome shotgun (WGS) entry which is preliminary data.</text>
</comment>
<proteinExistence type="predicted"/>
<evidence type="ECO:0000313" key="6">
    <source>
        <dbReference type="Proteomes" id="UP000537718"/>
    </source>
</evidence>
<evidence type="ECO:0000256" key="2">
    <source>
        <dbReference type="ARBA" id="ARBA00023125"/>
    </source>
</evidence>
<dbReference type="Pfam" id="PF12833">
    <property type="entry name" value="HTH_18"/>
    <property type="match status" value="1"/>
</dbReference>
<evidence type="ECO:0000256" key="1">
    <source>
        <dbReference type="ARBA" id="ARBA00023015"/>
    </source>
</evidence>
<keyword evidence="3" id="KW-0804">Transcription</keyword>
<protein>
    <submittedName>
        <fullName evidence="5">AraC-like DNA-binding protein</fullName>
    </submittedName>
</protein>